<protein>
    <submittedName>
        <fullName evidence="1">Uncharacterized protein</fullName>
    </submittedName>
</protein>
<organism evidence="1 2">
    <name type="scientific">Thioalbus denitrificans</name>
    <dbReference type="NCBI Taxonomy" id="547122"/>
    <lineage>
        <taxon>Bacteria</taxon>
        <taxon>Pseudomonadati</taxon>
        <taxon>Pseudomonadota</taxon>
        <taxon>Gammaproteobacteria</taxon>
        <taxon>Chromatiales</taxon>
        <taxon>Ectothiorhodospiraceae</taxon>
        <taxon>Thioalbus</taxon>
    </lineage>
</organism>
<sequence>MSKTLRIRAPKSMKLHAMSEREVEKYIAEEASRMLDAMPKELRPVGVNKVAIDSLVKGTAADAGVWAQWTRACCDKRDRIEDFVDPVMQEFDQEVSLTRPELANEHVESQMRVQTLSYPSMHGKAKTPRKKR</sequence>
<dbReference type="AlphaFoldDB" id="A0A369CAU5"/>
<dbReference type="EMBL" id="QPJY01000003">
    <property type="protein sequence ID" value="RCX31150.1"/>
    <property type="molecule type" value="Genomic_DNA"/>
</dbReference>
<evidence type="ECO:0000313" key="1">
    <source>
        <dbReference type="EMBL" id="RCX31150.1"/>
    </source>
</evidence>
<gene>
    <name evidence="1" type="ORF">DFQ59_103114</name>
</gene>
<comment type="caution">
    <text evidence="1">The sequence shown here is derived from an EMBL/GenBank/DDBJ whole genome shotgun (WGS) entry which is preliminary data.</text>
</comment>
<dbReference type="Proteomes" id="UP000252707">
    <property type="component" value="Unassembled WGS sequence"/>
</dbReference>
<proteinExistence type="predicted"/>
<keyword evidence="2" id="KW-1185">Reference proteome</keyword>
<reference evidence="1 2" key="1">
    <citation type="submission" date="2018-07" db="EMBL/GenBank/DDBJ databases">
        <title>Genomic Encyclopedia of Type Strains, Phase IV (KMG-IV): sequencing the most valuable type-strain genomes for metagenomic binning, comparative biology and taxonomic classification.</title>
        <authorList>
            <person name="Goeker M."/>
        </authorList>
    </citation>
    <scope>NUCLEOTIDE SEQUENCE [LARGE SCALE GENOMIC DNA]</scope>
    <source>
        <strain evidence="1 2">DSM 26407</strain>
    </source>
</reference>
<dbReference type="RefSeq" id="WP_147275206.1">
    <property type="nucleotide sequence ID" value="NZ_QPJY01000003.1"/>
</dbReference>
<evidence type="ECO:0000313" key="2">
    <source>
        <dbReference type="Proteomes" id="UP000252707"/>
    </source>
</evidence>
<name>A0A369CAU5_9GAMM</name>
<accession>A0A369CAU5</accession>
<dbReference type="OrthoDB" id="9429694at2"/>